<reference evidence="2" key="1">
    <citation type="journal article" date="2023" name="G3 (Bethesda)">
        <title>Genome assembly and association tests identify interacting loci associated with vigor, precocity, and sex in interspecific pistachio rootstocks.</title>
        <authorList>
            <person name="Palmer W."/>
            <person name="Jacygrad E."/>
            <person name="Sagayaradj S."/>
            <person name="Cavanaugh K."/>
            <person name="Han R."/>
            <person name="Bertier L."/>
            <person name="Beede B."/>
            <person name="Kafkas S."/>
            <person name="Golino D."/>
            <person name="Preece J."/>
            <person name="Michelmore R."/>
        </authorList>
    </citation>
    <scope>NUCLEOTIDE SEQUENCE [LARGE SCALE GENOMIC DNA]</scope>
</reference>
<gene>
    <name evidence="1" type="ORF">Pint_03747</name>
</gene>
<evidence type="ECO:0000313" key="2">
    <source>
        <dbReference type="Proteomes" id="UP001163603"/>
    </source>
</evidence>
<dbReference type="Proteomes" id="UP001163603">
    <property type="component" value="Chromosome 3"/>
</dbReference>
<comment type="caution">
    <text evidence="1">The sequence shown here is derived from an EMBL/GenBank/DDBJ whole genome shotgun (WGS) entry which is preliminary data.</text>
</comment>
<organism evidence="1 2">
    <name type="scientific">Pistacia integerrima</name>
    <dbReference type="NCBI Taxonomy" id="434235"/>
    <lineage>
        <taxon>Eukaryota</taxon>
        <taxon>Viridiplantae</taxon>
        <taxon>Streptophyta</taxon>
        <taxon>Embryophyta</taxon>
        <taxon>Tracheophyta</taxon>
        <taxon>Spermatophyta</taxon>
        <taxon>Magnoliopsida</taxon>
        <taxon>eudicotyledons</taxon>
        <taxon>Gunneridae</taxon>
        <taxon>Pentapetalae</taxon>
        <taxon>rosids</taxon>
        <taxon>malvids</taxon>
        <taxon>Sapindales</taxon>
        <taxon>Anacardiaceae</taxon>
        <taxon>Pistacia</taxon>
    </lineage>
</organism>
<accession>A0ACC0Z4E5</accession>
<dbReference type="EMBL" id="CM047738">
    <property type="protein sequence ID" value="KAJ0045147.1"/>
    <property type="molecule type" value="Genomic_DNA"/>
</dbReference>
<protein>
    <submittedName>
        <fullName evidence="1">Uncharacterized protein</fullName>
    </submittedName>
</protein>
<proteinExistence type="predicted"/>
<name>A0ACC0Z4E5_9ROSI</name>
<sequence length="106" mass="11243">MNGENITSESEDNQQSPHNLVNLLRKTSQISIPSINIGDMKRQSSFQGSPRLQKGLGKSSSTRCLCSPTTHVGSFRCRHHRASGMSRGGSVGSNLALLGATKSGSS</sequence>
<evidence type="ECO:0000313" key="1">
    <source>
        <dbReference type="EMBL" id="KAJ0045147.1"/>
    </source>
</evidence>
<keyword evidence="2" id="KW-1185">Reference proteome</keyword>